<evidence type="ECO:0000313" key="3">
    <source>
        <dbReference type="Proteomes" id="UP000033393"/>
    </source>
</evidence>
<evidence type="ECO:0000313" key="2">
    <source>
        <dbReference type="EMBL" id="KJK33450.1"/>
    </source>
</evidence>
<dbReference type="InterPro" id="IPR000182">
    <property type="entry name" value="GNAT_dom"/>
</dbReference>
<dbReference type="Proteomes" id="UP000033393">
    <property type="component" value="Unassembled WGS sequence"/>
</dbReference>
<dbReference type="InterPro" id="IPR016181">
    <property type="entry name" value="Acyl_CoA_acyltransferase"/>
</dbReference>
<dbReference type="RefSeq" id="WP_045318171.1">
    <property type="nucleotide sequence ID" value="NZ_JYJG01000537.1"/>
</dbReference>
<dbReference type="OrthoDB" id="4966223at2"/>
<evidence type="ECO:0000259" key="1">
    <source>
        <dbReference type="PROSITE" id="PS51186"/>
    </source>
</evidence>
<dbReference type="EMBL" id="JYJG01000537">
    <property type="protein sequence ID" value="KJK33450.1"/>
    <property type="molecule type" value="Genomic_DNA"/>
</dbReference>
<dbReference type="PROSITE" id="PS51186">
    <property type="entry name" value="GNAT"/>
    <property type="match status" value="1"/>
</dbReference>
<accession>A0A0F0GH30</accession>
<dbReference type="PATRIC" id="fig|68170.10.peg.2623"/>
<proteinExistence type="predicted"/>
<dbReference type="Pfam" id="PF08445">
    <property type="entry name" value="FR47"/>
    <property type="match status" value="1"/>
</dbReference>
<dbReference type="InterPro" id="IPR013653">
    <property type="entry name" value="GCN5-like_dom"/>
</dbReference>
<reference evidence="2 3" key="1">
    <citation type="submission" date="2015-02" db="EMBL/GenBank/DDBJ databases">
        <authorList>
            <person name="Ju K.-S."/>
            <person name="Doroghazi J.R."/>
            <person name="Metcalf W."/>
        </authorList>
    </citation>
    <scope>NUCLEOTIDE SEQUENCE [LARGE SCALE GENOMIC DNA]</scope>
    <source>
        <strain evidence="2 3">NRRL B-16140</strain>
    </source>
</reference>
<dbReference type="SUPFAM" id="SSF55729">
    <property type="entry name" value="Acyl-CoA N-acyltransferases (Nat)"/>
    <property type="match status" value="1"/>
</dbReference>
<name>A0A0F0GH30_LENAE</name>
<feature type="domain" description="N-acetyltransferase" evidence="1">
    <location>
        <begin position="68"/>
        <end position="199"/>
    </location>
</feature>
<organism evidence="2 3">
    <name type="scientific">Lentzea aerocolonigenes</name>
    <name type="common">Lechevalieria aerocolonigenes</name>
    <name type="synonym">Saccharothrix aerocolonigenes</name>
    <dbReference type="NCBI Taxonomy" id="68170"/>
    <lineage>
        <taxon>Bacteria</taxon>
        <taxon>Bacillati</taxon>
        <taxon>Actinomycetota</taxon>
        <taxon>Actinomycetes</taxon>
        <taxon>Pseudonocardiales</taxon>
        <taxon>Pseudonocardiaceae</taxon>
        <taxon>Lentzea</taxon>
    </lineage>
</organism>
<dbReference type="GO" id="GO:0016747">
    <property type="term" value="F:acyltransferase activity, transferring groups other than amino-acyl groups"/>
    <property type="evidence" value="ECO:0007669"/>
    <property type="project" value="InterPro"/>
</dbReference>
<comment type="caution">
    <text evidence="2">The sequence shown here is derived from an EMBL/GenBank/DDBJ whole genome shotgun (WGS) entry which is preliminary data.</text>
</comment>
<sequence length="199" mass="21531">MIIADWVWGWALSRGTPDPVTEHDGYRIDVGLPHHRVRYVLPDPRDAGPRAAGLTEPGTWLKICGTAELDSRWTVAAPEYLMSTPVKPAQPVTPPDPYVVELHSAGKVHDVVVRTRNGEHAAKGRVAVHHNAAVMDMVETDPAHQRRGLGSVVMAELSNVASNHGAARAVLVATESGRALYEKLGWTVESPITSAHLKA</sequence>
<gene>
    <name evidence="2" type="ORF">UK23_45985</name>
</gene>
<protein>
    <recommendedName>
        <fullName evidence="1">N-acetyltransferase domain-containing protein</fullName>
    </recommendedName>
</protein>
<keyword evidence="3" id="KW-1185">Reference proteome</keyword>
<dbReference type="AlphaFoldDB" id="A0A0F0GH30"/>
<dbReference type="Gene3D" id="3.40.630.30">
    <property type="match status" value="1"/>
</dbReference>
<dbReference type="CDD" id="cd04301">
    <property type="entry name" value="NAT_SF"/>
    <property type="match status" value="1"/>
</dbReference>